<proteinExistence type="predicted"/>
<gene>
    <name evidence="1" type="ORF">RLDS_21305</name>
</gene>
<dbReference type="AlphaFoldDB" id="T0H5Q5"/>
<name>T0H5Q5_9SPHN</name>
<dbReference type="EMBL" id="ATDP01000106">
    <property type="protein sequence ID" value="EQB11671.1"/>
    <property type="molecule type" value="Genomic_DNA"/>
</dbReference>
<dbReference type="PATRIC" id="fig|1331060.3.peg.4121"/>
<dbReference type="Proteomes" id="UP000015531">
    <property type="component" value="Unassembled WGS sequence"/>
</dbReference>
<evidence type="ECO:0000313" key="2">
    <source>
        <dbReference type="Proteomes" id="UP000015531"/>
    </source>
</evidence>
<keyword evidence="2" id="KW-1185">Reference proteome</keyword>
<accession>T0H5Q5</accession>
<protein>
    <submittedName>
        <fullName evidence="1">Uncharacterized protein</fullName>
    </submittedName>
</protein>
<sequence length="67" mass="7292">MKISDDISPLNCSPLNSEYLTLLQSDSSSAWVYSAMLTSFTALGGKLARIRINEGTGGCTISYVWQE</sequence>
<reference evidence="1 2" key="1">
    <citation type="journal article" date="2013" name="Genome Announc.">
        <title>Draft Genome Sequence of Sphingobium lactosutens Strain DS20T, Isolated from a Hexachlorocyclohexane Dumpsite.</title>
        <authorList>
            <person name="Kumar R."/>
            <person name="Dwivedi V."/>
            <person name="Negi V."/>
            <person name="Khurana J.P."/>
            <person name="Lal R."/>
        </authorList>
    </citation>
    <scope>NUCLEOTIDE SEQUENCE [LARGE SCALE GENOMIC DNA]</scope>
    <source>
        <strain evidence="1 2">DS20</strain>
    </source>
</reference>
<evidence type="ECO:0000313" key="1">
    <source>
        <dbReference type="EMBL" id="EQB11671.1"/>
    </source>
</evidence>
<comment type="caution">
    <text evidence="1">The sequence shown here is derived from an EMBL/GenBank/DDBJ whole genome shotgun (WGS) entry which is preliminary data.</text>
</comment>
<organism evidence="1 2">
    <name type="scientific">Sphingobium lactosutens DS20</name>
    <dbReference type="NCBI Taxonomy" id="1331060"/>
    <lineage>
        <taxon>Bacteria</taxon>
        <taxon>Pseudomonadati</taxon>
        <taxon>Pseudomonadota</taxon>
        <taxon>Alphaproteobacteria</taxon>
        <taxon>Sphingomonadales</taxon>
        <taxon>Sphingomonadaceae</taxon>
        <taxon>Sphingobium</taxon>
    </lineage>
</organism>